<name>A0A437UPU3_ENTAV</name>
<evidence type="ECO:0000259" key="2">
    <source>
        <dbReference type="Pfam" id="PF03629"/>
    </source>
</evidence>
<dbReference type="Proteomes" id="UP000288388">
    <property type="component" value="Unassembled WGS sequence"/>
</dbReference>
<dbReference type="InterPro" id="IPR036514">
    <property type="entry name" value="SGNH_hydro_sf"/>
</dbReference>
<keyword evidence="1" id="KW-0378">Hydrolase</keyword>
<dbReference type="Gene3D" id="6.10.170.10">
    <property type="match status" value="1"/>
</dbReference>
<protein>
    <submittedName>
        <fullName evidence="3">Sialate O-acetylesterase</fullName>
    </submittedName>
</protein>
<comment type="caution">
    <text evidence="3">The sequence shown here is derived from an EMBL/GenBank/DDBJ whole genome shotgun (WGS) entry which is preliminary data.</text>
</comment>
<evidence type="ECO:0000313" key="3">
    <source>
        <dbReference type="EMBL" id="RVU95654.1"/>
    </source>
</evidence>
<dbReference type="Gene3D" id="3.40.50.1110">
    <property type="entry name" value="SGNH hydrolase"/>
    <property type="match status" value="1"/>
</dbReference>
<gene>
    <name evidence="3" type="ORF">EK398_12830</name>
</gene>
<proteinExistence type="predicted"/>
<dbReference type="InterPro" id="IPR052940">
    <property type="entry name" value="Carb_Esterase_6"/>
</dbReference>
<organism evidence="3 4">
    <name type="scientific">Enterococcus avium</name>
    <name type="common">Streptococcus avium</name>
    <dbReference type="NCBI Taxonomy" id="33945"/>
    <lineage>
        <taxon>Bacteria</taxon>
        <taxon>Bacillati</taxon>
        <taxon>Bacillota</taxon>
        <taxon>Bacilli</taxon>
        <taxon>Lactobacillales</taxon>
        <taxon>Enterococcaceae</taxon>
        <taxon>Enterococcus</taxon>
    </lineage>
</organism>
<evidence type="ECO:0000256" key="1">
    <source>
        <dbReference type="ARBA" id="ARBA00022801"/>
    </source>
</evidence>
<dbReference type="PANTHER" id="PTHR31988">
    <property type="entry name" value="ESTERASE, PUTATIVE (DUF303)-RELATED"/>
    <property type="match status" value="1"/>
</dbReference>
<dbReference type="InterPro" id="IPR005181">
    <property type="entry name" value="SASA"/>
</dbReference>
<dbReference type="SUPFAM" id="SSF52266">
    <property type="entry name" value="SGNH hydrolase"/>
    <property type="match status" value="1"/>
</dbReference>
<dbReference type="PANTHER" id="PTHR31988:SF19">
    <property type="entry name" value="9-O-ACETYL-N-ACETYLNEURAMINIC ACID DEACETYLASE-RELATED"/>
    <property type="match status" value="1"/>
</dbReference>
<evidence type="ECO:0000313" key="4">
    <source>
        <dbReference type="Proteomes" id="UP000288388"/>
    </source>
</evidence>
<dbReference type="RefSeq" id="WP_127979287.1">
    <property type="nucleotide sequence ID" value="NZ_JARPWG010000022.1"/>
</dbReference>
<dbReference type="Pfam" id="PF03629">
    <property type="entry name" value="SASA"/>
    <property type="match status" value="1"/>
</dbReference>
<sequence length="280" mass="31529">MKSVLLIGQSNMAGRGYLTDVPAIYNENIEMLRNGRWQMMTEPLHFDREVSGIGPAASFAAAWAQDHPDEKLGLIPCAEGGSAIDEWAENQPLTRHALVEAKFAMETSELIAILWHQGENDSLNGYYKDYAEKLKAVFNHFRKELGLANLPIIVGELPDFLGKTGFGLSAIEFKEINQEMSKIVAEEQNCYLVSAENLQANPDGIHINAESQRQFGIRYYEAFSKKANVSQAIGDEDERLSKIYGRETTKNEKIYLLSRDFALGKIDYQRFIKKNAEISI</sequence>
<dbReference type="GO" id="GO:0016787">
    <property type="term" value="F:hydrolase activity"/>
    <property type="evidence" value="ECO:0007669"/>
    <property type="project" value="UniProtKB-KW"/>
</dbReference>
<reference evidence="3 4" key="1">
    <citation type="submission" date="2018-12" db="EMBL/GenBank/DDBJ databases">
        <title>A novel vanA-carrying plasmid in a clinical isolate of Enterococcus avium.</title>
        <authorList>
            <person name="Bernasconi O.J."/>
            <person name="Luzzaro F."/>
            <person name="Endimiani A."/>
        </authorList>
    </citation>
    <scope>NUCLEOTIDE SEQUENCE [LARGE SCALE GENOMIC DNA]</scope>
    <source>
        <strain evidence="3 4">LC0559/18</strain>
    </source>
</reference>
<dbReference type="EMBL" id="RYZS01000001">
    <property type="protein sequence ID" value="RVU95654.1"/>
    <property type="molecule type" value="Genomic_DNA"/>
</dbReference>
<feature type="domain" description="Sialate O-acetylesterase" evidence="2">
    <location>
        <begin position="5"/>
        <end position="224"/>
    </location>
</feature>
<dbReference type="AlphaFoldDB" id="A0A437UPU3"/>
<accession>A0A437UPU3</accession>